<accession>A0A251RYN8</accession>
<organism evidence="1 2">
    <name type="scientific">Helianthus annuus</name>
    <name type="common">Common sunflower</name>
    <dbReference type="NCBI Taxonomy" id="4232"/>
    <lineage>
        <taxon>Eukaryota</taxon>
        <taxon>Viridiplantae</taxon>
        <taxon>Streptophyta</taxon>
        <taxon>Embryophyta</taxon>
        <taxon>Tracheophyta</taxon>
        <taxon>Spermatophyta</taxon>
        <taxon>Magnoliopsida</taxon>
        <taxon>eudicotyledons</taxon>
        <taxon>Gunneridae</taxon>
        <taxon>Pentapetalae</taxon>
        <taxon>asterids</taxon>
        <taxon>campanulids</taxon>
        <taxon>Asterales</taxon>
        <taxon>Asteraceae</taxon>
        <taxon>Asteroideae</taxon>
        <taxon>Heliantheae alliance</taxon>
        <taxon>Heliantheae</taxon>
        <taxon>Helianthus</taxon>
    </lineage>
</organism>
<keyword evidence="2" id="KW-1185">Reference proteome</keyword>
<dbReference type="AlphaFoldDB" id="A0A251RYN8"/>
<dbReference type="EMBL" id="CM007905">
    <property type="protein sequence ID" value="OTF91508.1"/>
    <property type="molecule type" value="Genomic_DNA"/>
</dbReference>
<evidence type="ECO:0000313" key="1">
    <source>
        <dbReference type="EMBL" id="OTF91508.1"/>
    </source>
</evidence>
<proteinExistence type="predicted"/>
<sequence>MILFSVDPPITSMFVLNNEEITCRLHTQVLRGRDDGGQASLWSIFPKAVVYCHVKEAKQNVSS</sequence>
<dbReference type="Proteomes" id="UP000215914">
    <property type="component" value="Chromosome 16"/>
</dbReference>
<gene>
    <name evidence="1" type="ORF">HannXRQ_Chr16g0511511</name>
</gene>
<reference evidence="2" key="1">
    <citation type="journal article" date="2017" name="Nature">
        <title>The sunflower genome provides insights into oil metabolism, flowering and Asterid evolution.</title>
        <authorList>
            <person name="Badouin H."/>
            <person name="Gouzy J."/>
            <person name="Grassa C.J."/>
            <person name="Murat F."/>
            <person name="Staton S.E."/>
            <person name="Cottret L."/>
            <person name="Lelandais-Briere C."/>
            <person name="Owens G.L."/>
            <person name="Carrere S."/>
            <person name="Mayjonade B."/>
            <person name="Legrand L."/>
            <person name="Gill N."/>
            <person name="Kane N.C."/>
            <person name="Bowers J.E."/>
            <person name="Hubner S."/>
            <person name="Bellec A."/>
            <person name="Berard A."/>
            <person name="Berges H."/>
            <person name="Blanchet N."/>
            <person name="Boniface M.C."/>
            <person name="Brunel D."/>
            <person name="Catrice O."/>
            <person name="Chaidir N."/>
            <person name="Claudel C."/>
            <person name="Donnadieu C."/>
            <person name="Faraut T."/>
            <person name="Fievet G."/>
            <person name="Helmstetter N."/>
            <person name="King M."/>
            <person name="Knapp S.J."/>
            <person name="Lai Z."/>
            <person name="Le Paslier M.C."/>
            <person name="Lippi Y."/>
            <person name="Lorenzon L."/>
            <person name="Mandel J.R."/>
            <person name="Marage G."/>
            <person name="Marchand G."/>
            <person name="Marquand E."/>
            <person name="Bret-Mestries E."/>
            <person name="Morien E."/>
            <person name="Nambeesan S."/>
            <person name="Nguyen T."/>
            <person name="Pegot-Espagnet P."/>
            <person name="Pouilly N."/>
            <person name="Raftis F."/>
            <person name="Sallet E."/>
            <person name="Schiex T."/>
            <person name="Thomas J."/>
            <person name="Vandecasteele C."/>
            <person name="Vares D."/>
            <person name="Vear F."/>
            <person name="Vautrin S."/>
            <person name="Crespi M."/>
            <person name="Mangin B."/>
            <person name="Burke J.M."/>
            <person name="Salse J."/>
            <person name="Munos S."/>
            <person name="Vincourt P."/>
            <person name="Rieseberg L.H."/>
            <person name="Langlade N.B."/>
        </authorList>
    </citation>
    <scope>NUCLEOTIDE SEQUENCE [LARGE SCALE GENOMIC DNA]</scope>
    <source>
        <strain evidence="2">cv. SF193</strain>
    </source>
</reference>
<evidence type="ECO:0000313" key="2">
    <source>
        <dbReference type="Proteomes" id="UP000215914"/>
    </source>
</evidence>
<name>A0A251RYN8_HELAN</name>
<protein>
    <submittedName>
        <fullName evidence="1">Uncharacterized protein</fullName>
    </submittedName>
</protein>
<dbReference type="InParanoid" id="A0A251RYN8"/>